<evidence type="ECO:0000313" key="12">
    <source>
        <dbReference type="EMBL" id="HIX19301.1"/>
    </source>
</evidence>
<feature type="region of interest" description="Disordered" evidence="9">
    <location>
        <begin position="42"/>
        <end position="67"/>
    </location>
</feature>
<evidence type="ECO:0000256" key="2">
    <source>
        <dbReference type="ARBA" id="ARBA00022452"/>
    </source>
</evidence>
<accession>A0A9D1VA19</accession>
<evidence type="ECO:0000256" key="6">
    <source>
        <dbReference type="ARBA" id="ARBA00023136"/>
    </source>
</evidence>
<dbReference type="EMBL" id="DXFQ01000026">
    <property type="protein sequence ID" value="HIX19301.1"/>
    <property type="molecule type" value="Genomic_DNA"/>
</dbReference>
<keyword evidence="7" id="KW-0998">Cell outer membrane</keyword>
<dbReference type="Pfam" id="PF01103">
    <property type="entry name" value="Omp85"/>
    <property type="match status" value="1"/>
</dbReference>
<evidence type="ECO:0000259" key="11">
    <source>
        <dbReference type="PROSITE" id="PS51779"/>
    </source>
</evidence>
<reference evidence="12" key="1">
    <citation type="journal article" date="2021" name="PeerJ">
        <title>Extensive microbial diversity within the chicken gut microbiome revealed by metagenomics and culture.</title>
        <authorList>
            <person name="Gilroy R."/>
            <person name="Ravi A."/>
            <person name="Getino M."/>
            <person name="Pursley I."/>
            <person name="Horton D.L."/>
            <person name="Alikhan N.F."/>
            <person name="Baker D."/>
            <person name="Gharbi K."/>
            <person name="Hall N."/>
            <person name="Watson M."/>
            <person name="Adriaenssens E.M."/>
            <person name="Foster-Nyarko E."/>
            <person name="Jarju S."/>
            <person name="Secka A."/>
            <person name="Antonio M."/>
            <person name="Oren A."/>
            <person name="Chaudhuri R.R."/>
            <person name="La Ragione R."/>
            <person name="Hildebrand F."/>
            <person name="Pallen M.J."/>
        </authorList>
    </citation>
    <scope>NUCLEOTIDE SEQUENCE</scope>
    <source>
        <strain evidence="12">14975</strain>
    </source>
</reference>
<dbReference type="Gene3D" id="2.40.160.50">
    <property type="entry name" value="membrane protein fhac: a member of the omp85/tpsb transporter family"/>
    <property type="match status" value="1"/>
</dbReference>
<evidence type="ECO:0000256" key="10">
    <source>
        <dbReference type="SAM" id="SignalP"/>
    </source>
</evidence>
<dbReference type="AlphaFoldDB" id="A0A9D1VA19"/>
<evidence type="ECO:0000313" key="13">
    <source>
        <dbReference type="Proteomes" id="UP000823964"/>
    </source>
</evidence>
<dbReference type="Pfam" id="PF07244">
    <property type="entry name" value="POTRA"/>
    <property type="match status" value="5"/>
</dbReference>
<protein>
    <recommendedName>
        <fullName evidence="8">Outer membrane protein assembly factor BamA</fullName>
    </recommendedName>
</protein>
<keyword evidence="5" id="KW-0677">Repeat</keyword>
<comment type="subcellular location">
    <subcellularLocation>
        <location evidence="1">Membrane</location>
    </subcellularLocation>
</comment>
<evidence type="ECO:0000256" key="7">
    <source>
        <dbReference type="ARBA" id="ARBA00023237"/>
    </source>
</evidence>
<dbReference type="InterPro" id="IPR023707">
    <property type="entry name" value="OM_assembly_BamA"/>
</dbReference>
<dbReference type="InterPro" id="IPR039910">
    <property type="entry name" value="D15-like"/>
</dbReference>
<feature type="domain" description="POTRA" evidence="11">
    <location>
        <begin position="434"/>
        <end position="509"/>
    </location>
</feature>
<evidence type="ECO:0000256" key="4">
    <source>
        <dbReference type="ARBA" id="ARBA00022729"/>
    </source>
</evidence>
<feature type="signal peptide" evidence="10">
    <location>
        <begin position="1"/>
        <end position="25"/>
    </location>
</feature>
<feature type="domain" description="POTRA" evidence="11">
    <location>
        <begin position="349"/>
        <end position="431"/>
    </location>
</feature>
<dbReference type="InterPro" id="IPR000184">
    <property type="entry name" value="Bac_surfAg_D15"/>
</dbReference>
<dbReference type="PROSITE" id="PS51779">
    <property type="entry name" value="POTRA"/>
    <property type="match status" value="2"/>
</dbReference>
<evidence type="ECO:0000256" key="9">
    <source>
        <dbReference type="SAM" id="MobiDB-lite"/>
    </source>
</evidence>
<proteinExistence type="predicted"/>
<evidence type="ECO:0000256" key="5">
    <source>
        <dbReference type="ARBA" id="ARBA00022737"/>
    </source>
</evidence>
<dbReference type="InterPro" id="IPR010827">
    <property type="entry name" value="BamA/TamA_POTRA"/>
</dbReference>
<evidence type="ECO:0000256" key="1">
    <source>
        <dbReference type="ARBA" id="ARBA00004370"/>
    </source>
</evidence>
<keyword evidence="4 10" id="KW-0732">Signal</keyword>
<dbReference type="NCBIfam" id="TIGR03303">
    <property type="entry name" value="OM_YaeT"/>
    <property type="match status" value="1"/>
</dbReference>
<name>A0A9D1VA19_9BACT</name>
<reference evidence="12" key="2">
    <citation type="submission" date="2021-04" db="EMBL/GenBank/DDBJ databases">
        <authorList>
            <person name="Gilroy R."/>
        </authorList>
    </citation>
    <scope>NUCLEOTIDE SEQUENCE</scope>
    <source>
        <strain evidence="12">14975</strain>
    </source>
</reference>
<evidence type="ECO:0000256" key="3">
    <source>
        <dbReference type="ARBA" id="ARBA00022692"/>
    </source>
</evidence>
<dbReference type="GO" id="GO:0009279">
    <property type="term" value="C:cell outer membrane"/>
    <property type="evidence" value="ECO:0007669"/>
    <property type="project" value="UniProtKB-UniRule"/>
</dbReference>
<dbReference type="PANTHER" id="PTHR12815">
    <property type="entry name" value="SORTING AND ASSEMBLY MACHINERY SAMM50 PROTEIN FAMILY MEMBER"/>
    <property type="match status" value="1"/>
</dbReference>
<dbReference type="InterPro" id="IPR034746">
    <property type="entry name" value="POTRA"/>
</dbReference>
<keyword evidence="3" id="KW-0812">Transmembrane</keyword>
<sequence length="851" mass="95190">MKLSNSHWKAVLSTLALTAALPSAAQQSTGDPFLDAVLAEEAENKTQPRQNPAAAEQRPNTAAKQTGFSLPGMEEADRELGPQTGLFFNDVSLEGKKVVSVSIRYAGSRSIPDSRLYDLLQTRRGSKYSAMRVNADLERLIENGMVAGDARVLLERRDGGVAVTFEVHGAKVLGGIGFTGNHRFDDDELRDEIEKMTSNRAITDKGLAETRAAIIKAYQEAGYPDTRVTWRIVPTSRPEYNDVIFDIVEGREMSMNSIVFRGNTVFDRAQLHEVMHTKERGLFTWFTKSGRIDRERIEEDLREIEKLYRNYGYLRARITKVNYYDISRKIGQGRQKLRMEINIYEGPRYRVRKVGFSNTRVYTPAELEPGLSMIGGDIYSLQKVTDDVEMIRKYYGARGYADAIVQPVIDEVGVDENGVHLVDIRYDINEGARSKVGRIQVRGNTTTKTKVILRELPLQPGDNMSSVDLDIAAKRLTNLGYFVPESVSVTQSASNIPGYRDINIDVQEGKTGQLTLGVAFSSVQNVYLYATVVQTNFDIMGFTNGVFTGGGQRLTVSANVGTEYKSASIYLLEPWFLDRKLALGNELYYADSTYMSDFYEQTNFGYAISLQKALNEFSSVKLEYRLEHYKIDPEPYAPQFFRDNGGDYDRSHLRLSYKYDSRDAEITPRKGGSFEAYLGYSGPGSTVETWTAGFGGSYYYNAALDSIFSVNYGFETVRAVDDNDVVPIFERCYLGGPNNLRGFRYRDVGMVNSALAGDETMGGRNSAYAQFEVTVPTPIAETMRFAMFFDVGFVNDSLRDMNSDIISADAGIGLRLNLPMGPVAIDYAIPVRTGNAIDDGGQVQFYINYKY</sequence>
<feature type="compositionally biased region" description="Polar residues" evidence="9">
    <location>
        <begin position="58"/>
        <end position="67"/>
    </location>
</feature>
<comment type="caution">
    <text evidence="12">The sequence shown here is derived from an EMBL/GenBank/DDBJ whole genome shotgun (WGS) entry which is preliminary data.</text>
</comment>
<gene>
    <name evidence="12" type="primary">bamA</name>
    <name evidence="12" type="ORF">H9862_01710</name>
</gene>
<organism evidence="12 13">
    <name type="scientific">Candidatus Akkermansia intestinigallinarum</name>
    <dbReference type="NCBI Taxonomy" id="2838431"/>
    <lineage>
        <taxon>Bacteria</taxon>
        <taxon>Pseudomonadati</taxon>
        <taxon>Verrucomicrobiota</taxon>
        <taxon>Verrucomicrobiia</taxon>
        <taxon>Verrucomicrobiales</taxon>
        <taxon>Akkermansiaceae</taxon>
        <taxon>Akkermansia</taxon>
    </lineage>
</organism>
<dbReference type="Gene3D" id="3.10.20.310">
    <property type="entry name" value="membrane protein fhac"/>
    <property type="match status" value="5"/>
</dbReference>
<dbReference type="PANTHER" id="PTHR12815:SF47">
    <property type="entry name" value="TRANSLOCATION AND ASSEMBLY MODULE SUBUNIT TAMA"/>
    <property type="match status" value="1"/>
</dbReference>
<dbReference type="Proteomes" id="UP000823964">
    <property type="component" value="Unassembled WGS sequence"/>
</dbReference>
<dbReference type="PIRSF" id="PIRSF006076">
    <property type="entry name" value="OM_assembly_OMP85"/>
    <property type="match status" value="1"/>
</dbReference>
<evidence type="ECO:0000256" key="8">
    <source>
        <dbReference type="NCBIfam" id="TIGR03303"/>
    </source>
</evidence>
<keyword evidence="2" id="KW-1134">Transmembrane beta strand</keyword>
<keyword evidence="6" id="KW-0472">Membrane</keyword>
<feature type="chain" id="PRO_5038920179" description="Outer membrane protein assembly factor BamA" evidence="10">
    <location>
        <begin position="26"/>
        <end position="851"/>
    </location>
</feature>
<dbReference type="GO" id="GO:0071709">
    <property type="term" value="P:membrane assembly"/>
    <property type="evidence" value="ECO:0007669"/>
    <property type="project" value="InterPro"/>
</dbReference>